<dbReference type="Proteomes" id="UP001187192">
    <property type="component" value="Unassembled WGS sequence"/>
</dbReference>
<name>A0AA87ZYS8_FICCA</name>
<proteinExistence type="predicted"/>
<evidence type="ECO:0000313" key="2">
    <source>
        <dbReference type="Proteomes" id="UP001187192"/>
    </source>
</evidence>
<gene>
    <name evidence="1" type="ORF">TIFTF001_011529</name>
</gene>
<comment type="caution">
    <text evidence="1">The sequence shown here is derived from an EMBL/GenBank/DDBJ whole genome shotgun (WGS) entry which is preliminary data.</text>
</comment>
<evidence type="ECO:0000313" key="1">
    <source>
        <dbReference type="EMBL" id="GMN42305.1"/>
    </source>
</evidence>
<protein>
    <submittedName>
        <fullName evidence="1">Uncharacterized protein</fullName>
    </submittedName>
</protein>
<dbReference type="AlphaFoldDB" id="A0AA87ZYS8"/>
<dbReference type="EMBL" id="BTGU01000014">
    <property type="protein sequence ID" value="GMN42305.1"/>
    <property type="molecule type" value="Genomic_DNA"/>
</dbReference>
<sequence length="84" mass="9075">MEKQRTEQLTTRNSTWAPAWTSTIFANIRRDGGGRCAGERGSSRCGWGVGDSGKPGTRGEAWLAVWKAGVAEVYLDAWSALMGV</sequence>
<reference evidence="1" key="1">
    <citation type="submission" date="2023-07" db="EMBL/GenBank/DDBJ databases">
        <title>draft genome sequence of fig (Ficus carica).</title>
        <authorList>
            <person name="Takahashi T."/>
            <person name="Nishimura K."/>
        </authorList>
    </citation>
    <scope>NUCLEOTIDE SEQUENCE</scope>
</reference>
<accession>A0AA87ZYS8</accession>
<keyword evidence="2" id="KW-1185">Reference proteome</keyword>
<organism evidence="1 2">
    <name type="scientific">Ficus carica</name>
    <name type="common">Common fig</name>
    <dbReference type="NCBI Taxonomy" id="3494"/>
    <lineage>
        <taxon>Eukaryota</taxon>
        <taxon>Viridiplantae</taxon>
        <taxon>Streptophyta</taxon>
        <taxon>Embryophyta</taxon>
        <taxon>Tracheophyta</taxon>
        <taxon>Spermatophyta</taxon>
        <taxon>Magnoliopsida</taxon>
        <taxon>eudicotyledons</taxon>
        <taxon>Gunneridae</taxon>
        <taxon>Pentapetalae</taxon>
        <taxon>rosids</taxon>
        <taxon>fabids</taxon>
        <taxon>Rosales</taxon>
        <taxon>Moraceae</taxon>
        <taxon>Ficeae</taxon>
        <taxon>Ficus</taxon>
    </lineage>
</organism>